<evidence type="ECO:0000256" key="2">
    <source>
        <dbReference type="ARBA" id="ARBA00023295"/>
    </source>
</evidence>
<comment type="caution">
    <text evidence="5">The sequence shown here is derived from an EMBL/GenBank/DDBJ whole genome shotgun (WGS) entry which is preliminary data.</text>
</comment>
<comment type="similarity">
    <text evidence="3">Belongs to the glycosyl hydrolase 5 (cellulase A) family.</text>
</comment>
<sequence>MPFTLNGANTMQTFGLADPLLMKEWNLKIVREFIGNVGEQPIDGYPILGSDNKWYHSLQRIVDQNRSQNIITILCPFGWVNSNGEQILLAGLNPSEQSFYIAYKAKMKEIAEHFKDQTDVWIQVWNEPYHWNNENGYTHERWLRDMSEMVDNLRWVNGFHNLIIVPGNEMGQSESAILSHGKKLTEKRFNIAFDLHAYEKWLVNTNEDQLKERLASIKSNNIPFIFGEVGVQNVGDVMEVNHFLNAAKSYGVPVLGWLWVQNSQYNNALLNEQGEPNSSPSNNHWGEVYKNFLR</sequence>
<dbReference type="Gene3D" id="3.20.20.80">
    <property type="entry name" value="Glycosidases"/>
    <property type="match status" value="1"/>
</dbReference>
<dbReference type="GO" id="GO:0004553">
    <property type="term" value="F:hydrolase activity, hydrolyzing O-glycosyl compounds"/>
    <property type="evidence" value="ECO:0007669"/>
    <property type="project" value="InterPro"/>
</dbReference>
<dbReference type="AlphaFoldDB" id="A0A8J3CZN4"/>
<dbReference type="PANTHER" id="PTHR34142:SF1">
    <property type="entry name" value="GLYCOSIDE HYDROLASE FAMILY 5 DOMAIN-CONTAINING PROTEIN"/>
    <property type="match status" value="1"/>
</dbReference>
<evidence type="ECO:0000259" key="4">
    <source>
        <dbReference type="Pfam" id="PF00150"/>
    </source>
</evidence>
<evidence type="ECO:0000256" key="3">
    <source>
        <dbReference type="RuleBase" id="RU361153"/>
    </source>
</evidence>
<reference evidence="5" key="1">
    <citation type="journal article" date="2014" name="Int. J. Syst. Evol. Microbiol.">
        <title>Complete genome sequence of Corynebacterium casei LMG S-19264T (=DSM 44701T), isolated from a smear-ripened cheese.</title>
        <authorList>
            <consortium name="US DOE Joint Genome Institute (JGI-PGF)"/>
            <person name="Walter F."/>
            <person name="Albersmeier A."/>
            <person name="Kalinowski J."/>
            <person name="Ruckert C."/>
        </authorList>
    </citation>
    <scope>NUCLEOTIDE SEQUENCE</scope>
    <source>
        <strain evidence="5">KCTC 23224</strain>
    </source>
</reference>
<dbReference type="GO" id="GO:0009251">
    <property type="term" value="P:glucan catabolic process"/>
    <property type="evidence" value="ECO:0007669"/>
    <property type="project" value="TreeGrafter"/>
</dbReference>
<proteinExistence type="inferred from homology"/>
<dbReference type="InterPro" id="IPR018087">
    <property type="entry name" value="Glyco_hydro_5_CS"/>
</dbReference>
<dbReference type="InterPro" id="IPR001547">
    <property type="entry name" value="Glyco_hydro_5"/>
</dbReference>
<dbReference type="InterPro" id="IPR017853">
    <property type="entry name" value="GH"/>
</dbReference>
<name>A0A8J3CZN4_9BACT</name>
<keyword evidence="1 3" id="KW-0378">Hydrolase</keyword>
<dbReference type="SUPFAM" id="SSF51445">
    <property type="entry name" value="(Trans)glycosidases"/>
    <property type="match status" value="1"/>
</dbReference>
<keyword evidence="2 3" id="KW-0326">Glycosidase</keyword>
<dbReference type="Proteomes" id="UP000642809">
    <property type="component" value="Unassembled WGS sequence"/>
</dbReference>
<dbReference type="PROSITE" id="PS00659">
    <property type="entry name" value="GLYCOSYL_HYDROL_F5"/>
    <property type="match status" value="1"/>
</dbReference>
<evidence type="ECO:0000256" key="1">
    <source>
        <dbReference type="ARBA" id="ARBA00022801"/>
    </source>
</evidence>
<evidence type="ECO:0000313" key="5">
    <source>
        <dbReference type="EMBL" id="GHB47693.1"/>
    </source>
</evidence>
<gene>
    <name evidence="5" type="ORF">GCM10008106_30650</name>
</gene>
<dbReference type="PANTHER" id="PTHR34142">
    <property type="entry name" value="ENDO-BETA-1,4-GLUCANASE A"/>
    <property type="match status" value="1"/>
</dbReference>
<dbReference type="EMBL" id="BMYF01000021">
    <property type="protein sequence ID" value="GHB47693.1"/>
    <property type="molecule type" value="Genomic_DNA"/>
</dbReference>
<reference evidence="5" key="2">
    <citation type="submission" date="2020-09" db="EMBL/GenBank/DDBJ databases">
        <authorList>
            <person name="Sun Q."/>
            <person name="Kim S."/>
        </authorList>
    </citation>
    <scope>NUCLEOTIDE SEQUENCE</scope>
    <source>
        <strain evidence="5">KCTC 23224</strain>
    </source>
</reference>
<organism evidence="5 6">
    <name type="scientific">Mongoliitalea lutea</name>
    <dbReference type="NCBI Taxonomy" id="849756"/>
    <lineage>
        <taxon>Bacteria</taxon>
        <taxon>Pseudomonadati</taxon>
        <taxon>Bacteroidota</taxon>
        <taxon>Cytophagia</taxon>
        <taxon>Cytophagales</taxon>
        <taxon>Cyclobacteriaceae</taxon>
        <taxon>Mongoliitalea</taxon>
    </lineage>
</organism>
<keyword evidence="6" id="KW-1185">Reference proteome</keyword>
<protein>
    <recommendedName>
        <fullName evidence="4">Glycoside hydrolase family 5 domain-containing protein</fullName>
    </recommendedName>
</protein>
<feature type="domain" description="Glycoside hydrolase family 5" evidence="4">
    <location>
        <begin position="21"/>
        <end position="262"/>
    </location>
</feature>
<dbReference type="Pfam" id="PF00150">
    <property type="entry name" value="Cellulase"/>
    <property type="match status" value="1"/>
</dbReference>
<accession>A0A8J3CZN4</accession>
<evidence type="ECO:0000313" key="6">
    <source>
        <dbReference type="Proteomes" id="UP000642809"/>
    </source>
</evidence>